<protein>
    <submittedName>
        <fullName evidence="5">DNA-binding HxlR family transcriptional regulator</fullName>
    </submittedName>
</protein>
<evidence type="ECO:0000256" key="2">
    <source>
        <dbReference type="ARBA" id="ARBA00023125"/>
    </source>
</evidence>
<dbReference type="InterPro" id="IPR036388">
    <property type="entry name" value="WH-like_DNA-bd_sf"/>
</dbReference>
<dbReference type="PANTHER" id="PTHR33204">
    <property type="entry name" value="TRANSCRIPTIONAL REGULATOR, MARR FAMILY"/>
    <property type="match status" value="1"/>
</dbReference>
<evidence type="ECO:0000256" key="3">
    <source>
        <dbReference type="ARBA" id="ARBA00023163"/>
    </source>
</evidence>
<dbReference type="GO" id="GO:0003677">
    <property type="term" value="F:DNA binding"/>
    <property type="evidence" value="ECO:0007669"/>
    <property type="project" value="UniProtKB-KW"/>
</dbReference>
<keyword evidence="1" id="KW-0805">Transcription regulation</keyword>
<dbReference type="InterPro" id="IPR002577">
    <property type="entry name" value="HTH_HxlR"/>
</dbReference>
<sequence>MYEKKIPFDIDCGIRITMEVIGGKWKSCIIQELSRGAKRPSELHRLFEEASPRVINQQLKELEMHGVIQKKIFAELPPRSEYSMTSTGETLLPLIEQMEKWGDNFRPQMKEILNIK</sequence>
<evidence type="ECO:0000259" key="4">
    <source>
        <dbReference type="PROSITE" id="PS51118"/>
    </source>
</evidence>
<feature type="domain" description="HTH hxlR-type" evidence="4">
    <location>
        <begin position="12"/>
        <end position="110"/>
    </location>
</feature>
<dbReference type="Gene3D" id="1.10.10.10">
    <property type="entry name" value="Winged helix-like DNA-binding domain superfamily/Winged helix DNA-binding domain"/>
    <property type="match status" value="1"/>
</dbReference>
<comment type="caution">
    <text evidence="5">The sequence shown here is derived from an EMBL/GenBank/DDBJ whole genome shotgun (WGS) entry which is preliminary data.</text>
</comment>
<dbReference type="RefSeq" id="WP_183209386.1">
    <property type="nucleotide sequence ID" value="NZ_JACIER010000019.1"/>
</dbReference>
<dbReference type="Proteomes" id="UP000560658">
    <property type="component" value="Unassembled WGS sequence"/>
</dbReference>
<gene>
    <name evidence="5" type="ORF">GGR06_003698</name>
</gene>
<evidence type="ECO:0000313" key="5">
    <source>
        <dbReference type="EMBL" id="MBB4045875.1"/>
    </source>
</evidence>
<evidence type="ECO:0000313" key="6">
    <source>
        <dbReference type="Proteomes" id="UP000560658"/>
    </source>
</evidence>
<reference evidence="5" key="1">
    <citation type="submission" date="2020-08" db="EMBL/GenBank/DDBJ databases">
        <title>Genomic Encyclopedia of Type Strains, Phase IV (KMG-IV): sequencing the most valuable type-strain genomes for metagenomic binning, comparative biology and taxonomic classification.</title>
        <authorList>
            <person name="Goeker M."/>
        </authorList>
    </citation>
    <scope>NUCLEOTIDE SEQUENCE [LARGE SCALE GENOMIC DNA]</scope>
    <source>
        <strain evidence="5">DSM 105720</strain>
    </source>
</reference>
<dbReference type="InterPro" id="IPR036390">
    <property type="entry name" value="WH_DNA-bd_sf"/>
</dbReference>
<keyword evidence="2 5" id="KW-0238">DNA-binding</keyword>
<keyword evidence="6" id="KW-1185">Reference proteome</keyword>
<dbReference type="AlphaFoldDB" id="A0A840DB55"/>
<dbReference type="PROSITE" id="PS51118">
    <property type="entry name" value="HTH_HXLR"/>
    <property type="match status" value="1"/>
</dbReference>
<accession>A0A840DB55</accession>
<dbReference type="EMBL" id="JACIER010000019">
    <property type="protein sequence ID" value="MBB4045875.1"/>
    <property type="molecule type" value="Genomic_DNA"/>
</dbReference>
<keyword evidence="3" id="KW-0804">Transcription</keyword>
<evidence type="ECO:0000256" key="1">
    <source>
        <dbReference type="ARBA" id="ARBA00023015"/>
    </source>
</evidence>
<proteinExistence type="predicted"/>
<name>A0A840DB55_9BACE</name>
<dbReference type="Pfam" id="PF01638">
    <property type="entry name" value="HxlR"/>
    <property type="match status" value="1"/>
</dbReference>
<dbReference type="SUPFAM" id="SSF46785">
    <property type="entry name" value="Winged helix' DNA-binding domain"/>
    <property type="match status" value="1"/>
</dbReference>
<organism evidence="5 6">
    <name type="scientific">Bacteroides reticulotermitis</name>
    <dbReference type="NCBI Taxonomy" id="1133319"/>
    <lineage>
        <taxon>Bacteria</taxon>
        <taxon>Pseudomonadati</taxon>
        <taxon>Bacteroidota</taxon>
        <taxon>Bacteroidia</taxon>
        <taxon>Bacteroidales</taxon>
        <taxon>Bacteroidaceae</taxon>
        <taxon>Bacteroides</taxon>
    </lineage>
</organism>